<dbReference type="PROSITE" id="PS00175">
    <property type="entry name" value="PG_MUTASE"/>
    <property type="match status" value="1"/>
</dbReference>
<dbReference type="SUPFAM" id="SSF53254">
    <property type="entry name" value="Phosphoglycerate mutase-like"/>
    <property type="match status" value="1"/>
</dbReference>
<dbReference type="PANTHER" id="PTHR48100">
    <property type="entry name" value="BROAD-SPECIFICITY PHOSPHATASE YOR283W-RELATED"/>
    <property type="match status" value="1"/>
</dbReference>
<dbReference type="InterPro" id="IPR013078">
    <property type="entry name" value="His_Pase_superF_clade-1"/>
</dbReference>
<reference evidence="3 4" key="1">
    <citation type="submission" date="2016-04" db="EMBL/GenBank/DDBJ databases">
        <title>A degradative enzymes factory behind the ericoid mycorrhizal symbiosis.</title>
        <authorList>
            <consortium name="DOE Joint Genome Institute"/>
            <person name="Martino E."/>
            <person name="Morin E."/>
            <person name="Grelet G."/>
            <person name="Kuo A."/>
            <person name="Kohler A."/>
            <person name="Daghino S."/>
            <person name="Barry K."/>
            <person name="Choi C."/>
            <person name="Cichocki N."/>
            <person name="Clum A."/>
            <person name="Copeland A."/>
            <person name="Hainaut M."/>
            <person name="Haridas S."/>
            <person name="Labutti K."/>
            <person name="Lindquist E."/>
            <person name="Lipzen A."/>
            <person name="Khouja H.-R."/>
            <person name="Murat C."/>
            <person name="Ohm R."/>
            <person name="Olson A."/>
            <person name="Spatafora J."/>
            <person name="Veneault-Fourrey C."/>
            <person name="Henrissat B."/>
            <person name="Grigoriev I."/>
            <person name="Martin F."/>
            <person name="Perotto S."/>
        </authorList>
    </citation>
    <scope>NUCLEOTIDE SEQUENCE [LARGE SCALE GENOMIC DNA]</scope>
    <source>
        <strain evidence="3 4">F</strain>
    </source>
</reference>
<name>A0A2J6SAM8_HYAVF</name>
<dbReference type="Proteomes" id="UP000235786">
    <property type="component" value="Unassembled WGS sequence"/>
</dbReference>
<dbReference type="PANTHER" id="PTHR48100:SF1">
    <property type="entry name" value="HISTIDINE PHOSPHATASE FAMILY PROTEIN-RELATED"/>
    <property type="match status" value="1"/>
</dbReference>
<evidence type="ECO:0000313" key="3">
    <source>
        <dbReference type="EMBL" id="PMD47823.1"/>
    </source>
</evidence>
<evidence type="ECO:0000256" key="2">
    <source>
        <dbReference type="ARBA" id="ARBA00023235"/>
    </source>
</evidence>
<evidence type="ECO:0000256" key="1">
    <source>
        <dbReference type="ARBA" id="ARBA00023152"/>
    </source>
</evidence>
<dbReference type="Gene3D" id="3.40.50.1240">
    <property type="entry name" value="Phosphoglycerate mutase-like"/>
    <property type="match status" value="1"/>
</dbReference>
<organism evidence="3 4">
    <name type="scientific">Hyaloscypha variabilis (strain UAMH 11265 / GT02V1 / F)</name>
    <name type="common">Meliniomyces variabilis</name>
    <dbReference type="NCBI Taxonomy" id="1149755"/>
    <lineage>
        <taxon>Eukaryota</taxon>
        <taxon>Fungi</taxon>
        <taxon>Dikarya</taxon>
        <taxon>Ascomycota</taxon>
        <taxon>Pezizomycotina</taxon>
        <taxon>Leotiomycetes</taxon>
        <taxon>Helotiales</taxon>
        <taxon>Hyaloscyphaceae</taxon>
        <taxon>Hyaloscypha</taxon>
        <taxon>Hyaloscypha variabilis</taxon>
    </lineage>
</organism>
<dbReference type="InterPro" id="IPR001345">
    <property type="entry name" value="PG/BPGM_mutase_AS"/>
</dbReference>
<keyword evidence="4" id="KW-1185">Reference proteome</keyword>
<dbReference type="EMBL" id="KZ613938">
    <property type="protein sequence ID" value="PMD47823.1"/>
    <property type="molecule type" value="Genomic_DNA"/>
</dbReference>
<sequence>MSTSLSEGIITIIRHGEALHNITRDYAFPDPPLTEKGLSDAHKLSLSSIPDLIITSPMTRTIQTAITVFGPLILGSEPKIKVQIWPELRGAHNHICCQGSSKEEMIKFPDFDFSGCHDEWDYPTHTTESAVARGEEVRRKLRGLIEKHKHIVLITHRGFVAFLVQGPRFQTCEIETQDFRFASDEENEEGRSAVNIDTLERQDFGPNLLLQLENEKCGSQET</sequence>
<accession>A0A2J6SAM8</accession>
<dbReference type="InterPro" id="IPR050275">
    <property type="entry name" value="PGM_Phosphatase"/>
</dbReference>
<proteinExistence type="predicted"/>
<keyword evidence="2" id="KW-0413">Isomerase</keyword>
<gene>
    <name evidence="3" type="ORF">L207DRAFT_561237</name>
</gene>
<protein>
    <submittedName>
        <fullName evidence="3">Phosphoglycerate mutase-like protein</fullName>
    </submittedName>
</protein>
<dbReference type="InterPro" id="IPR029033">
    <property type="entry name" value="His_PPase_superfam"/>
</dbReference>
<keyword evidence="1" id="KW-0324">Glycolysis</keyword>
<dbReference type="SMART" id="SM00855">
    <property type="entry name" value="PGAM"/>
    <property type="match status" value="1"/>
</dbReference>
<dbReference type="CDD" id="cd07067">
    <property type="entry name" value="HP_PGM_like"/>
    <property type="match status" value="1"/>
</dbReference>
<evidence type="ECO:0000313" key="4">
    <source>
        <dbReference type="Proteomes" id="UP000235786"/>
    </source>
</evidence>
<dbReference type="GO" id="GO:0016791">
    <property type="term" value="F:phosphatase activity"/>
    <property type="evidence" value="ECO:0007669"/>
    <property type="project" value="TreeGrafter"/>
</dbReference>
<dbReference type="Pfam" id="PF00300">
    <property type="entry name" value="His_Phos_1"/>
    <property type="match status" value="1"/>
</dbReference>
<dbReference type="GO" id="GO:0005737">
    <property type="term" value="C:cytoplasm"/>
    <property type="evidence" value="ECO:0007669"/>
    <property type="project" value="TreeGrafter"/>
</dbReference>
<dbReference type="AlphaFoldDB" id="A0A2J6SAM8"/>
<dbReference type="OrthoDB" id="496981at2759"/>